<dbReference type="AlphaFoldDB" id="A0A4R3L663"/>
<gene>
    <name evidence="3" type="ORF">EDC25_11830</name>
</gene>
<dbReference type="CDD" id="cd00060">
    <property type="entry name" value="FHA"/>
    <property type="match status" value="2"/>
</dbReference>
<dbReference type="PANTHER" id="PTHR23308">
    <property type="entry name" value="NUCLEAR INHIBITOR OF PROTEIN PHOSPHATASE-1"/>
    <property type="match status" value="1"/>
</dbReference>
<dbReference type="Gene3D" id="2.60.200.20">
    <property type="match status" value="2"/>
</dbReference>
<evidence type="ECO:0000256" key="1">
    <source>
        <dbReference type="SAM" id="Phobius"/>
    </source>
</evidence>
<feature type="domain" description="FHA" evidence="2">
    <location>
        <begin position="161"/>
        <end position="210"/>
    </location>
</feature>
<dbReference type="SMART" id="SM00240">
    <property type="entry name" value="FHA"/>
    <property type="match status" value="2"/>
</dbReference>
<dbReference type="InterPro" id="IPR050923">
    <property type="entry name" value="Cell_Proc_Reg/RNA_Proc"/>
</dbReference>
<comment type="caution">
    <text evidence="3">The sequence shown here is derived from an EMBL/GenBank/DDBJ whole genome shotgun (WGS) entry which is preliminary data.</text>
</comment>
<dbReference type="InterPro" id="IPR000253">
    <property type="entry name" value="FHA_dom"/>
</dbReference>
<dbReference type="PROSITE" id="PS50006">
    <property type="entry name" value="FHA_DOMAIN"/>
    <property type="match status" value="1"/>
</dbReference>
<reference evidence="3 4" key="1">
    <citation type="submission" date="2019-03" db="EMBL/GenBank/DDBJ databases">
        <title>Genomic Encyclopedia of Type Strains, Phase IV (KMG-IV): sequencing the most valuable type-strain genomes for metagenomic binning, comparative biology and taxonomic classification.</title>
        <authorList>
            <person name="Goeker M."/>
        </authorList>
    </citation>
    <scope>NUCLEOTIDE SEQUENCE [LARGE SCALE GENOMIC DNA]</scope>
    <source>
        <strain evidence="3 4">DSM 21944</strain>
    </source>
</reference>
<feature type="transmembrane region" description="Helical" evidence="1">
    <location>
        <begin position="261"/>
        <end position="281"/>
    </location>
</feature>
<keyword evidence="1" id="KW-1133">Transmembrane helix</keyword>
<evidence type="ECO:0000259" key="2">
    <source>
        <dbReference type="PROSITE" id="PS50006"/>
    </source>
</evidence>
<keyword evidence="1" id="KW-0812">Transmembrane</keyword>
<keyword evidence="4" id="KW-1185">Reference proteome</keyword>
<dbReference type="RefSeq" id="WP_123522788.1">
    <property type="nucleotide sequence ID" value="NZ_JBHLWF010000011.1"/>
</dbReference>
<proteinExistence type="predicted"/>
<dbReference type="EMBL" id="SMAF01000018">
    <property type="protein sequence ID" value="TCS95341.1"/>
    <property type="molecule type" value="Genomic_DNA"/>
</dbReference>
<dbReference type="SUPFAM" id="SSF49879">
    <property type="entry name" value="SMAD/FHA domain"/>
    <property type="match status" value="2"/>
</dbReference>
<evidence type="ECO:0000313" key="4">
    <source>
        <dbReference type="Proteomes" id="UP000294599"/>
    </source>
</evidence>
<dbReference type="Pfam" id="PF00498">
    <property type="entry name" value="FHA"/>
    <property type="match status" value="2"/>
</dbReference>
<dbReference type="Proteomes" id="UP000294599">
    <property type="component" value="Unassembled WGS sequence"/>
</dbReference>
<name>A0A4R3L663_9GAMM</name>
<accession>A0A4R3L663</accession>
<evidence type="ECO:0000313" key="3">
    <source>
        <dbReference type="EMBL" id="TCS95341.1"/>
    </source>
</evidence>
<organism evidence="3 4">
    <name type="scientific">Pseudofulvimonas gallinarii</name>
    <dbReference type="NCBI Taxonomy" id="634155"/>
    <lineage>
        <taxon>Bacteria</taxon>
        <taxon>Pseudomonadati</taxon>
        <taxon>Pseudomonadota</taxon>
        <taxon>Gammaproteobacteria</taxon>
        <taxon>Lysobacterales</taxon>
        <taxon>Rhodanobacteraceae</taxon>
        <taxon>Pseudofulvimonas</taxon>
    </lineage>
</organism>
<protein>
    <submittedName>
        <fullName evidence="3">FHA domain-containing protein</fullName>
    </submittedName>
</protein>
<dbReference type="InterPro" id="IPR008984">
    <property type="entry name" value="SMAD_FHA_dom_sf"/>
</dbReference>
<dbReference type="OrthoDB" id="5801518at2"/>
<sequence length="284" mass="30214">MIEQQPHAPRIVHTPVPRPPGKVRVTLTLVDGDQPPLLLDRGEIRVGSHPENELAVPGSELRPVHARISVNQDGALLRLVQADAGAFVSRRPVQSLAFLHDGDLIEFGKVAIRVEIAYPGREGSGNPETMATRVRRVPPRYVLRGVTGSQFGRLIPIYGRLLIGRDASCDLVLDEPGMSRRHAAIESHTSGLVLRDLDSANGVQLNGSNVNNSAPLKHGDQIVVEGVRFLVQAIDQIDAPLGSGDAAGLPAAGRGEGRGMLVWWAAAVVVLAIAAAAAFMLQGS</sequence>
<keyword evidence="1" id="KW-0472">Membrane</keyword>